<proteinExistence type="predicted"/>
<dbReference type="EMBL" id="WIGM01001927">
    <property type="protein sequence ID" value="KAF6786579.1"/>
    <property type="molecule type" value="Genomic_DNA"/>
</dbReference>
<keyword evidence="3" id="KW-1185">Reference proteome</keyword>
<evidence type="ECO:0000256" key="1">
    <source>
        <dbReference type="SAM" id="MobiDB-lite"/>
    </source>
</evidence>
<protein>
    <submittedName>
        <fullName evidence="2">Uncharacterized protein</fullName>
    </submittedName>
</protein>
<feature type="region of interest" description="Disordered" evidence="1">
    <location>
        <begin position="31"/>
        <end position="64"/>
    </location>
</feature>
<comment type="caution">
    <text evidence="2">The sequence shown here is derived from an EMBL/GenBank/DDBJ whole genome shotgun (WGS) entry which is preliminary data.</text>
</comment>
<evidence type="ECO:0000313" key="3">
    <source>
        <dbReference type="Proteomes" id="UP000639643"/>
    </source>
</evidence>
<name>A0A8H6IMK4_9PEZI</name>
<accession>A0A8H6IMK4</accession>
<sequence>MRGAAVYGALFTGTPYPAAYQQQGQMWAPQAGQFGAAGTPGPPTSPGQPQLGQPFPAPRQAPPVRQAPRDIRNFWCPMLMGDQMSLAPEGAQKCNLPGPLQVHHWCRLANVLRMAEIVSVHALALPIYSSPDHFPLPDPPPMPNGDRPYRAQVEWLEDLLKQWEWQARKLWEAHNNMLGARPSELGEWMPYNDRSAEMQVPAPEKLAHRLRLVEVKMEGWARMAGASRSAVSGGQGLLGQQDFGQ</sequence>
<gene>
    <name evidence="2" type="ORF">CMUS01_16504</name>
</gene>
<dbReference type="Proteomes" id="UP000639643">
    <property type="component" value="Unassembled WGS sequence"/>
</dbReference>
<organism evidence="2 3">
    <name type="scientific">Colletotrichum musicola</name>
    <dbReference type="NCBI Taxonomy" id="2175873"/>
    <lineage>
        <taxon>Eukaryota</taxon>
        <taxon>Fungi</taxon>
        <taxon>Dikarya</taxon>
        <taxon>Ascomycota</taxon>
        <taxon>Pezizomycotina</taxon>
        <taxon>Sordariomycetes</taxon>
        <taxon>Hypocreomycetidae</taxon>
        <taxon>Glomerellales</taxon>
        <taxon>Glomerellaceae</taxon>
        <taxon>Colletotrichum</taxon>
        <taxon>Colletotrichum orchidearum species complex</taxon>
    </lineage>
</organism>
<evidence type="ECO:0000313" key="2">
    <source>
        <dbReference type="EMBL" id="KAF6786579.1"/>
    </source>
</evidence>
<reference evidence="2" key="1">
    <citation type="journal article" date="2020" name="Phytopathology">
        <title>Genome Sequence Resources of Colletotrichum truncatum, C. plurivorum, C. musicola, and C. sojae: Four Species Pathogenic to Soybean (Glycine max).</title>
        <authorList>
            <person name="Rogerio F."/>
            <person name="Boufleur T.R."/>
            <person name="Ciampi-Guillardi M."/>
            <person name="Sukno S.A."/>
            <person name="Thon M.R."/>
            <person name="Massola Junior N.S."/>
            <person name="Baroncelli R."/>
        </authorList>
    </citation>
    <scope>NUCLEOTIDE SEQUENCE</scope>
    <source>
        <strain evidence="2">LFN0074</strain>
    </source>
</reference>
<dbReference type="AlphaFoldDB" id="A0A8H6IMK4"/>